<dbReference type="AlphaFoldDB" id="A0A9X3NE39"/>
<sequence length="864" mass="92143">MHTGAGTLAAEWPLIGRDDELARIGLAREQEDCRGIVVSAGPGVGKSRLAREARAVAERSGARTNWVQATRSAAAVPLGAFAGVLPDEVRSDDALELLRRSAEALREQAAARPVIVAVDDAQMLDPVSAALVLHLALTGSAFVLATVRTGEPCPDAIVSLWKDAGARRIELGTLSDEAVATLVQTALGGPVEQAVLAWVAEQSRGNALFARELVLGAVASGTLALKRGLWRLTRVPTVSATLVELVAERMQGLSDAEREALELLALGEPLKLTELGDLSSFDVLTTLEAQGMISATEGVGEPQVRLAHPLHGEGLRAELPIVRAHRLRLKLAAVLEQRAPLTPDDALRIARLRLDAGAEIPAALLVDAARAAILSGDPDLGAHLAQRADGLPAALLLARAHTVRKRFDEAESTLAALEPVLAIDYLEQRTHVLFWGLNRPNEARALLDRAHGWSEDADWHARVEPLRLGFSPDVGGTVESLEQVAADPSLDAVTRRMSERRLAVSLFFTGRTADARALAERLKPEIPLRNYSDALALGIRRLIGIESGEDWAALDADMGQVLRDGVRAHDDEAAGHGALGLGYTELLRGRYRDAERWFAEAELHFERQDTFGNLIHVRALQVGAAHFGGQPEAALAAHERLLATLDGREALSSQAPYVARAEGWTLLARGDVTGARATFLAAADLLAYMPGYAAQLRYEALRAGATATQIADALAPLVERCDARLVAAYLAHARSLAEKDGAALLDVARELAAIGADRYALEAAVDAATVFRDAGRQDSARRAAALARELHAPGHGTEPPFVDGLGAASAGLTAREAQLVELASRGLSNAEIADRLVLSVRTVESHIYRAMQKLGVNDRRDLRA</sequence>
<keyword evidence="1" id="KW-0547">Nucleotide-binding</keyword>
<dbReference type="EMBL" id="JAPDDP010000094">
    <property type="protein sequence ID" value="MDA0185005.1"/>
    <property type="molecule type" value="Genomic_DNA"/>
</dbReference>
<dbReference type="PANTHER" id="PTHR16305">
    <property type="entry name" value="TESTICULAR SOLUBLE ADENYLYL CYCLASE"/>
    <property type="match status" value="1"/>
</dbReference>
<dbReference type="Gene3D" id="1.10.10.10">
    <property type="entry name" value="Winged helix-like DNA-binding domain superfamily/Winged helix DNA-binding domain"/>
    <property type="match status" value="1"/>
</dbReference>
<feature type="domain" description="HTH luxR-type" evidence="3">
    <location>
        <begin position="805"/>
        <end position="864"/>
    </location>
</feature>
<comment type="caution">
    <text evidence="4">The sequence shown here is derived from an EMBL/GenBank/DDBJ whole genome shotgun (WGS) entry which is preliminary data.</text>
</comment>
<dbReference type="PROSITE" id="PS00622">
    <property type="entry name" value="HTH_LUXR_1"/>
    <property type="match status" value="1"/>
</dbReference>
<dbReference type="PROSITE" id="PS50043">
    <property type="entry name" value="HTH_LUXR_2"/>
    <property type="match status" value="1"/>
</dbReference>
<dbReference type="GO" id="GO:0005737">
    <property type="term" value="C:cytoplasm"/>
    <property type="evidence" value="ECO:0007669"/>
    <property type="project" value="TreeGrafter"/>
</dbReference>
<dbReference type="SUPFAM" id="SSF52540">
    <property type="entry name" value="P-loop containing nucleoside triphosphate hydrolases"/>
    <property type="match status" value="1"/>
</dbReference>
<protein>
    <submittedName>
        <fullName evidence="4">LuxR C-terminal-related transcriptional regulator</fullName>
    </submittedName>
</protein>
<dbReference type="InterPro" id="IPR036388">
    <property type="entry name" value="WH-like_DNA-bd_sf"/>
</dbReference>
<dbReference type="InterPro" id="IPR000792">
    <property type="entry name" value="Tscrpt_reg_LuxR_C"/>
</dbReference>
<evidence type="ECO:0000259" key="3">
    <source>
        <dbReference type="PROSITE" id="PS50043"/>
    </source>
</evidence>
<name>A0A9X3NE39_9ACTN</name>
<keyword evidence="2" id="KW-0067">ATP-binding</keyword>
<dbReference type="PANTHER" id="PTHR16305:SF28">
    <property type="entry name" value="GUANYLATE CYCLASE DOMAIN-CONTAINING PROTEIN"/>
    <property type="match status" value="1"/>
</dbReference>
<evidence type="ECO:0000256" key="2">
    <source>
        <dbReference type="ARBA" id="ARBA00022840"/>
    </source>
</evidence>
<dbReference type="InterPro" id="IPR027417">
    <property type="entry name" value="P-loop_NTPase"/>
</dbReference>
<evidence type="ECO:0000313" key="5">
    <source>
        <dbReference type="Proteomes" id="UP001147653"/>
    </source>
</evidence>
<dbReference type="SUPFAM" id="SSF46894">
    <property type="entry name" value="C-terminal effector domain of the bipartite response regulators"/>
    <property type="match status" value="1"/>
</dbReference>
<dbReference type="Pfam" id="PF00196">
    <property type="entry name" value="GerE"/>
    <property type="match status" value="1"/>
</dbReference>
<organism evidence="4 5">
    <name type="scientific">Solirubrobacter phytolaccae</name>
    <dbReference type="NCBI Taxonomy" id="1404360"/>
    <lineage>
        <taxon>Bacteria</taxon>
        <taxon>Bacillati</taxon>
        <taxon>Actinomycetota</taxon>
        <taxon>Thermoleophilia</taxon>
        <taxon>Solirubrobacterales</taxon>
        <taxon>Solirubrobacteraceae</taxon>
        <taxon>Solirubrobacter</taxon>
    </lineage>
</organism>
<evidence type="ECO:0000313" key="4">
    <source>
        <dbReference type="EMBL" id="MDA0185005.1"/>
    </source>
</evidence>
<evidence type="ECO:0000256" key="1">
    <source>
        <dbReference type="ARBA" id="ARBA00022741"/>
    </source>
</evidence>
<accession>A0A9X3NE39</accession>
<keyword evidence="5" id="KW-1185">Reference proteome</keyword>
<dbReference type="CDD" id="cd06170">
    <property type="entry name" value="LuxR_C_like"/>
    <property type="match status" value="1"/>
</dbReference>
<reference evidence="4" key="1">
    <citation type="submission" date="2022-10" db="EMBL/GenBank/DDBJ databases">
        <title>The WGS of Solirubrobacter phytolaccae KCTC 29190.</title>
        <authorList>
            <person name="Jiang Z."/>
        </authorList>
    </citation>
    <scope>NUCLEOTIDE SEQUENCE</scope>
    <source>
        <strain evidence="4">KCTC 29190</strain>
    </source>
</reference>
<proteinExistence type="predicted"/>
<dbReference type="GO" id="GO:0004016">
    <property type="term" value="F:adenylate cyclase activity"/>
    <property type="evidence" value="ECO:0007669"/>
    <property type="project" value="TreeGrafter"/>
</dbReference>
<dbReference type="RefSeq" id="WP_270029479.1">
    <property type="nucleotide sequence ID" value="NZ_JAPDDP010000094.1"/>
</dbReference>
<dbReference type="GO" id="GO:0005524">
    <property type="term" value="F:ATP binding"/>
    <property type="evidence" value="ECO:0007669"/>
    <property type="project" value="UniProtKB-KW"/>
</dbReference>
<dbReference type="SMART" id="SM00421">
    <property type="entry name" value="HTH_LUXR"/>
    <property type="match status" value="1"/>
</dbReference>
<dbReference type="Proteomes" id="UP001147653">
    <property type="component" value="Unassembled WGS sequence"/>
</dbReference>
<dbReference type="GO" id="GO:0006355">
    <property type="term" value="P:regulation of DNA-templated transcription"/>
    <property type="evidence" value="ECO:0007669"/>
    <property type="project" value="InterPro"/>
</dbReference>
<dbReference type="GO" id="GO:0003677">
    <property type="term" value="F:DNA binding"/>
    <property type="evidence" value="ECO:0007669"/>
    <property type="project" value="InterPro"/>
</dbReference>
<dbReference type="InterPro" id="IPR016032">
    <property type="entry name" value="Sig_transdc_resp-reg_C-effctor"/>
</dbReference>
<dbReference type="PRINTS" id="PR00038">
    <property type="entry name" value="HTHLUXR"/>
</dbReference>
<gene>
    <name evidence="4" type="ORF">OJ997_32170</name>
</gene>